<comment type="caution">
    <text evidence="3">The sequence shown here is derived from an EMBL/GenBank/DDBJ whole genome shotgun (WGS) entry which is preliminary data.</text>
</comment>
<protein>
    <submittedName>
        <fullName evidence="3">Short-subunit dehydrogenase</fullName>
    </submittedName>
</protein>
<evidence type="ECO:0000313" key="3">
    <source>
        <dbReference type="EMBL" id="MDH6281761.1"/>
    </source>
</evidence>
<dbReference type="Pfam" id="PF00106">
    <property type="entry name" value="adh_short"/>
    <property type="match status" value="1"/>
</dbReference>
<dbReference type="Proteomes" id="UP001160334">
    <property type="component" value="Unassembled WGS sequence"/>
</dbReference>
<sequence length="61" mass="6085">MDALSSLGGKVALVTGAARGIGAATARALARKQVRLVLVDRDVASLNELATELGPEVAVAA</sequence>
<dbReference type="EMBL" id="JARXVC010000007">
    <property type="protein sequence ID" value="MDH6281761.1"/>
    <property type="molecule type" value="Genomic_DNA"/>
</dbReference>
<proteinExistence type="inferred from homology"/>
<dbReference type="Gene3D" id="3.40.50.720">
    <property type="entry name" value="NAD(P)-binding Rossmann-like Domain"/>
    <property type="match status" value="1"/>
</dbReference>
<gene>
    <name evidence="3" type="ORF">M2280_002983</name>
</gene>
<dbReference type="InterPro" id="IPR002347">
    <property type="entry name" value="SDR_fam"/>
</dbReference>
<evidence type="ECO:0000256" key="1">
    <source>
        <dbReference type="ARBA" id="ARBA00006484"/>
    </source>
</evidence>
<dbReference type="InterPro" id="IPR036291">
    <property type="entry name" value="NAD(P)-bd_dom_sf"/>
</dbReference>
<evidence type="ECO:0000313" key="4">
    <source>
        <dbReference type="Proteomes" id="UP001160334"/>
    </source>
</evidence>
<dbReference type="SUPFAM" id="SSF51735">
    <property type="entry name" value="NAD(P)-binding Rossmann-fold domains"/>
    <property type="match status" value="1"/>
</dbReference>
<keyword evidence="2" id="KW-0560">Oxidoreductase</keyword>
<name>A0ABT6MBS4_9NOCA</name>
<organism evidence="3 4">
    <name type="scientific">Prescottella agglutinans</name>
    <dbReference type="NCBI Taxonomy" id="1644129"/>
    <lineage>
        <taxon>Bacteria</taxon>
        <taxon>Bacillati</taxon>
        <taxon>Actinomycetota</taxon>
        <taxon>Actinomycetes</taxon>
        <taxon>Mycobacteriales</taxon>
        <taxon>Nocardiaceae</taxon>
        <taxon>Prescottella</taxon>
    </lineage>
</organism>
<accession>A0ABT6MBS4</accession>
<evidence type="ECO:0000256" key="2">
    <source>
        <dbReference type="ARBA" id="ARBA00023002"/>
    </source>
</evidence>
<dbReference type="PANTHER" id="PTHR43669">
    <property type="entry name" value="5-KETO-D-GLUCONATE 5-REDUCTASE"/>
    <property type="match status" value="1"/>
</dbReference>
<keyword evidence="4" id="KW-1185">Reference proteome</keyword>
<comment type="similarity">
    <text evidence="1">Belongs to the short-chain dehydrogenases/reductases (SDR) family.</text>
</comment>
<dbReference type="PANTHER" id="PTHR43669:SF3">
    <property type="entry name" value="ALCOHOL DEHYDROGENASE, PUTATIVE (AFU_ORTHOLOGUE AFUA_3G03445)-RELATED"/>
    <property type="match status" value="1"/>
</dbReference>
<reference evidence="3 4" key="1">
    <citation type="submission" date="2023-04" db="EMBL/GenBank/DDBJ databases">
        <title>Forest soil microbial communities from Buena Vista Peninsula, Colon Province, Panama.</title>
        <authorList>
            <person name="Bouskill N."/>
        </authorList>
    </citation>
    <scope>NUCLEOTIDE SEQUENCE [LARGE SCALE GENOMIC DNA]</scope>
    <source>
        <strain evidence="3 4">CFH S0262</strain>
    </source>
</reference>